<evidence type="ECO:0000313" key="3">
    <source>
        <dbReference type="Proteomes" id="UP000642107"/>
    </source>
</evidence>
<dbReference type="PANTHER" id="PTHR42924:SF3">
    <property type="entry name" value="POLYMERASE_HISTIDINOL PHOSPHATASE N-TERMINAL DOMAIN-CONTAINING PROTEIN"/>
    <property type="match status" value="1"/>
</dbReference>
<dbReference type="Gene3D" id="1.10.150.650">
    <property type="match status" value="1"/>
</dbReference>
<dbReference type="CDD" id="cd07438">
    <property type="entry name" value="PHP_HisPPase_AMP"/>
    <property type="match status" value="1"/>
</dbReference>
<dbReference type="EMBL" id="JACZDF010000001">
    <property type="protein sequence ID" value="MBD9698338.1"/>
    <property type="molecule type" value="Genomic_DNA"/>
</dbReference>
<evidence type="ECO:0000313" key="2">
    <source>
        <dbReference type="EMBL" id="MBD9698338.1"/>
    </source>
</evidence>
<organism evidence="2 3">
    <name type="scientific">Flavimobilis rhizosphaerae</name>
    <dbReference type="NCBI Taxonomy" id="2775421"/>
    <lineage>
        <taxon>Bacteria</taxon>
        <taxon>Bacillati</taxon>
        <taxon>Actinomycetota</taxon>
        <taxon>Actinomycetes</taxon>
        <taxon>Micrococcales</taxon>
        <taxon>Jonesiaceae</taxon>
        <taxon>Flavimobilis</taxon>
    </lineage>
</organism>
<sequence length="291" mass="30501">MLIDLHTHSHVSDGTDAPAALVAAAAGRGPAGALADGVRRLDVVALTDHDTVGGWDEAAAAAREHGIDLVLGTEVSARAEGISVHLLSYLHDPHDAALLALFDAVRVSRDGRARVMVERLGADFPVTWEDVVDQTQPGTTIGRPHIADALVAAGVCASRDVAFADLLHTDSPYYVRHAVPDAPDAVRAIVAAGGVAVMAHPGAHMRGRIVSDAVIEELAAAGLAGLEVAHRDNDDAQRVRLDRLAQRLGLLTTGSSDFHGDGKPNRLGENLTSSEALAEIERRGTTRMVRA</sequence>
<dbReference type="InterPro" id="IPR016195">
    <property type="entry name" value="Pol/histidinol_Pase-like"/>
</dbReference>
<dbReference type="PANTHER" id="PTHR42924">
    <property type="entry name" value="EXONUCLEASE"/>
    <property type="match status" value="1"/>
</dbReference>
<feature type="domain" description="Polymerase/histidinol phosphatase N-terminal" evidence="1">
    <location>
        <begin position="3"/>
        <end position="79"/>
    </location>
</feature>
<reference evidence="2 3" key="1">
    <citation type="submission" date="2020-09" db="EMBL/GenBank/DDBJ databases">
        <title>Flavimobilis rhizosphaerae sp. nov., isolated from rhizosphere soil of Spartina alterniflora.</title>
        <authorList>
            <person name="Hanqin C."/>
        </authorList>
    </citation>
    <scope>NUCLEOTIDE SEQUENCE [LARGE SCALE GENOMIC DNA]</scope>
    <source>
        <strain evidence="2 3">GY 10621</strain>
    </source>
</reference>
<dbReference type="InterPro" id="IPR052018">
    <property type="entry name" value="PHP_domain"/>
</dbReference>
<evidence type="ECO:0000259" key="1">
    <source>
        <dbReference type="SMART" id="SM00481"/>
    </source>
</evidence>
<keyword evidence="3" id="KW-1185">Reference proteome</keyword>
<dbReference type="InterPro" id="IPR004013">
    <property type="entry name" value="PHP_dom"/>
</dbReference>
<dbReference type="SUPFAM" id="SSF89550">
    <property type="entry name" value="PHP domain-like"/>
    <property type="match status" value="1"/>
</dbReference>
<dbReference type="Gene3D" id="3.20.20.140">
    <property type="entry name" value="Metal-dependent hydrolases"/>
    <property type="match status" value="1"/>
</dbReference>
<dbReference type="SMART" id="SM00481">
    <property type="entry name" value="POLIIIAc"/>
    <property type="match status" value="1"/>
</dbReference>
<dbReference type="Proteomes" id="UP000642107">
    <property type="component" value="Unassembled WGS sequence"/>
</dbReference>
<name>A0ABR9DMX7_9MICO</name>
<protein>
    <submittedName>
        <fullName evidence="2">Phosphatase</fullName>
    </submittedName>
</protein>
<gene>
    <name evidence="2" type="ORF">IGS67_02360</name>
</gene>
<dbReference type="Pfam" id="PF02811">
    <property type="entry name" value="PHP"/>
    <property type="match status" value="1"/>
</dbReference>
<proteinExistence type="predicted"/>
<comment type="caution">
    <text evidence="2">The sequence shown here is derived from an EMBL/GenBank/DDBJ whole genome shotgun (WGS) entry which is preliminary data.</text>
</comment>
<dbReference type="InterPro" id="IPR003141">
    <property type="entry name" value="Pol/His_phosphatase_N"/>
</dbReference>
<accession>A0ABR9DMX7</accession>